<keyword evidence="7" id="KW-1185">Reference proteome</keyword>
<dbReference type="EMBL" id="BAABAF010000001">
    <property type="protein sequence ID" value="GAA3752478.1"/>
    <property type="molecule type" value="Genomic_DNA"/>
</dbReference>
<dbReference type="PROSITE" id="PS51318">
    <property type="entry name" value="TAT"/>
    <property type="match status" value="1"/>
</dbReference>
<evidence type="ECO:0000256" key="4">
    <source>
        <dbReference type="SAM" id="SignalP"/>
    </source>
</evidence>
<comment type="subcellular location">
    <subcellularLocation>
        <location evidence="1">Periplasm</location>
    </subcellularLocation>
</comment>
<evidence type="ECO:0000259" key="5">
    <source>
        <dbReference type="Pfam" id="PF09084"/>
    </source>
</evidence>
<evidence type="ECO:0000256" key="2">
    <source>
        <dbReference type="ARBA" id="ARBA00010742"/>
    </source>
</evidence>
<evidence type="ECO:0000313" key="7">
    <source>
        <dbReference type="Proteomes" id="UP001500540"/>
    </source>
</evidence>
<comment type="caution">
    <text evidence="6">The sequence shown here is derived from an EMBL/GenBank/DDBJ whole genome shotgun (WGS) entry which is preliminary data.</text>
</comment>
<dbReference type="PROSITE" id="PS51257">
    <property type="entry name" value="PROKAR_LIPOPROTEIN"/>
    <property type="match status" value="1"/>
</dbReference>
<accession>A0ABP7G0K2</accession>
<proteinExistence type="inferred from homology"/>
<organism evidence="6 7">
    <name type="scientific">Microbacterium kribbense</name>
    <dbReference type="NCBI Taxonomy" id="433645"/>
    <lineage>
        <taxon>Bacteria</taxon>
        <taxon>Bacillati</taxon>
        <taxon>Actinomycetota</taxon>
        <taxon>Actinomycetes</taxon>
        <taxon>Micrococcales</taxon>
        <taxon>Microbacteriaceae</taxon>
        <taxon>Microbacterium</taxon>
    </lineage>
</organism>
<gene>
    <name evidence="6" type="ORF">GCM10022240_01960</name>
</gene>
<keyword evidence="3 4" id="KW-0732">Signal</keyword>
<comment type="similarity">
    <text evidence="2">Belongs to the bacterial solute-binding protein SsuA/TauA family.</text>
</comment>
<feature type="signal peptide" evidence="4">
    <location>
        <begin position="1"/>
        <end position="23"/>
    </location>
</feature>
<feature type="chain" id="PRO_5045707068" evidence="4">
    <location>
        <begin position="24"/>
        <end position="343"/>
    </location>
</feature>
<dbReference type="InterPro" id="IPR006311">
    <property type="entry name" value="TAT_signal"/>
</dbReference>
<evidence type="ECO:0000256" key="1">
    <source>
        <dbReference type="ARBA" id="ARBA00004418"/>
    </source>
</evidence>
<dbReference type="PANTHER" id="PTHR30024">
    <property type="entry name" value="ALIPHATIC SULFONATES-BINDING PROTEIN-RELATED"/>
    <property type="match status" value="1"/>
</dbReference>
<dbReference type="PANTHER" id="PTHR30024:SF47">
    <property type="entry name" value="TAURINE-BINDING PERIPLASMIC PROTEIN"/>
    <property type="match status" value="1"/>
</dbReference>
<dbReference type="InterPro" id="IPR015168">
    <property type="entry name" value="SsuA/THI5"/>
</dbReference>
<feature type="domain" description="SsuA/THI5-like" evidence="5">
    <location>
        <begin position="56"/>
        <end position="273"/>
    </location>
</feature>
<reference evidence="7" key="1">
    <citation type="journal article" date="2019" name="Int. J. Syst. Evol. Microbiol.">
        <title>The Global Catalogue of Microorganisms (GCM) 10K type strain sequencing project: providing services to taxonomists for standard genome sequencing and annotation.</title>
        <authorList>
            <consortium name="The Broad Institute Genomics Platform"/>
            <consortium name="The Broad Institute Genome Sequencing Center for Infectious Disease"/>
            <person name="Wu L."/>
            <person name="Ma J."/>
        </authorList>
    </citation>
    <scope>NUCLEOTIDE SEQUENCE [LARGE SCALE GENOMIC DNA]</scope>
    <source>
        <strain evidence="7">JCM 16950</strain>
    </source>
</reference>
<dbReference type="RefSeq" id="WP_344779604.1">
    <property type="nucleotide sequence ID" value="NZ_BAABAF010000001.1"/>
</dbReference>
<dbReference type="Pfam" id="PF09084">
    <property type="entry name" value="NMT1"/>
    <property type="match status" value="1"/>
</dbReference>
<name>A0ABP7G0K2_9MICO</name>
<evidence type="ECO:0000313" key="6">
    <source>
        <dbReference type="EMBL" id="GAA3752478.1"/>
    </source>
</evidence>
<evidence type="ECO:0000256" key="3">
    <source>
        <dbReference type="ARBA" id="ARBA00022729"/>
    </source>
</evidence>
<protein>
    <submittedName>
        <fullName evidence="6">ABC transporter substrate-binding protein</fullName>
    </submittedName>
</protein>
<dbReference type="Gene3D" id="3.40.190.10">
    <property type="entry name" value="Periplasmic binding protein-like II"/>
    <property type="match status" value="2"/>
</dbReference>
<dbReference type="SUPFAM" id="SSF53850">
    <property type="entry name" value="Periplasmic binding protein-like II"/>
    <property type="match status" value="1"/>
</dbReference>
<sequence>MKFLRRRRLGALALAASAALLLAACSSGSPGPAASGDPGNAGPEKTDLKIAINPSSQFAPMYYGIDSGIFEKHGLKLEVVPQTDIAAIISGIASGQYDFGFATVVHVLTANANGIPIRTVSTIEGQIKPDDEGTVTIASAKSGITDYAGMAGKRLATVGLSSMNTLTAWALAEKAGIDRKSMKLVQLPFGQMAAALANGDVDAAVMQWPFAGDALSAGGKVLAYNNGVMFGNTATTFFNTSQSFIDKNPNTVKAFSEAMIESIEAATADPDAARQALIPGMGLSADQAKEAKWNIGGVPYVNLDSFKTAQGFLVKFSDDKATAAATEALDVSTLVYPGALQKK</sequence>
<dbReference type="Proteomes" id="UP001500540">
    <property type="component" value="Unassembled WGS sequence"/>
</dbReference>